<dbReference type="InterPro" id="IPR050367">
    <property type="entry name" value="APC_superfamily"/>
</dbReference>
<keyword evidence="3 7" id="KW-0812">Transmembrane</keyword>
<evidence type="ECO:0000313" key="8">
    <source>
        <dbReference type="EMBL" id="KJF17903.1"/>
    </source>
</evidence>
<dbReference type="AlphaFoldDB" id="A0A0D8HJ03"/>
<evidence type="ECO:0000256" key="3">
    <source>
        <dbReference type="ARBA" id="ARBA00022692"/>
    </source>
</evidence>
<comment type="subcellular location">
    <subcellularLocation>
        <location evidence="1">Cell membrane</location>
        <topology evidence="1">Multi-pass membrane protein</topology>
    </subcellularLocation>
</comment>
<dbReference type="GO" id="GO:0022857">
    <property type="term" value="F:transmembrane transporter activity"/>
    <property type="evidence" value="ECO:0007669"/>
    <property type="project" value="InterPro"/>
</dbReference>
<evidence type="ECO:0000256" key="4">
    <source>
        <dbReference type="ARBA" id="ARBA00022989"/>
    </source>
</evidence>
<dbReference type="Gene3D" id="1.20.1740.10">
    <property type="entry name" value="Amino acid/polyamine transporter I"/>
    <property type="match status" value="1"/>
</dbReference>
<keyword evidence="9" id="KW-1185">Reference proteome</keyword>
<dbReference type="PANTHER" id="PTHR42770:SF7">
    <property type="entry name" value="MEMBRANE PROTEIN"/>
    <property type="match status" value="1"/>
</dbReference>
<feature type="transmembrane region" description="Helical" evidence="7">
    <location>
        <begin position="343"/>
        <end position="364"/>
    </location>
</feature>
<dbReference type="Pfam" id="PF13520">
    <property type="entry name" value="AA_permease_2"/>
    <property type="match status" value="1"/>
</dbReference>
<protein>
    <submittedName>
        <fullName evidence="8">Inner membrane protein YjeH</fullName>
    </submittedName>
</protein>
<dbReference type="Proteomes" id="UP000032360">
    <property type="component" value="Unassembled WGS sequence"/>
</dbReference>
<dbReference type="STRING" id="1280514.AXFE_11850"/>
<feature type="transmembrane region" description="Helical" evidence="7">
    <location>
        <begin position="177"/>
        <end position="198"/>
    </location>
</feature>
<feature type="transmembrane region" description="Helical" evidence="7">
    <location>
        <begin position="112"/>
        <end position="135"/>
    </location>
</feature>
<keyword evidence="5 7" id="KW-0472">Membrane</keyword>
<name>A0A0D8HJ03_9ACTN</name>
<feature type="region of interest" description="Disordered" evidence="6">
    <location>
        <begin position="1"/>
        <end position="22"/>
    </location>
</feature>
<feature type="compositionally biased region" description="Polar residues" evidence="6">
    <location>
        <begin position="9"/>
        <end position="22"/>
    </location>
</feature>
<evidence type="ECO:0000313" key="9">
    <source>
        <dbReference type="Proteomes" id="UP000032360"/>
    </source>
</evidence>
<feature type="compositionally biased region" description="Basic and acidic residues" evidence="6">
    <location>
        <begin position="478"/>
        <end position="492"/>
    </location>
</feature>
<dbReference type="EMBL" id="JXYS01000027">
    <property type="protein sequence ID" value="KJF17903.1"/>
    <property type="molecule type" value="Genomic_DNA"/>
</dbReference>
<feature type="region of interest" description="Disordered" evidence="6">
    <location>
        <begin position="478"/>
        <end position="508"/>
    </location>
</feature>
<evidence type="ECO:0000256" key="5">
    <source>
        <dbReference type="ARBA" id="ARBA00023136"/>
    </source>
</evidence>
<feature type="transmembrane region" description="Helical" evidence="7">
    <location>
        <begin position="63"/>
        <end position="85"/>
    </location>
</feature>
<feature type="transmembrane region" description="Helical" evidence="7">
    <location>
        <begin position="417"/>
        <end position="440"/>
    </location>
</feature>
<feature type="transmembrane region" description="Helical" evidence="7">
    <location>
        <begin position="446"/>
        <end position="465"/>
    </location>
</feature>
<dbReference type="PANTHER" id="PTHR42770">
    <property type="entry name" value="AMINO ACID TRANSPORTER-RELATED"/>
    <property type="match status" value="1"/>
</dbReference>
<keyword evidence="2" id="KW-1003">Cell membrane</keyword>
<gene>
    <name evidence="8" type="primary">yjeH</name>
    <name evidence="8" type="ORF">AXFE_11850</name>
</gene>
<feature type="transmembrane region" description="Helical" evidence="7">
    <location>
        <begin position="147"/>
        <end position="165"/>
    </location>
</feature>
<reference evidence="8 9" key="1">
    <citation type="submission" date="2015-01" db="EMBL/GenBank/DDBJ databases">
        <title>Draft genome of the acidophilic iron oxidizer Acidithrix ferrooxidans strain Py-F3.</title>
        <authorList>
            <person name="Poehlein A."/>
            <person name="Eisen S."/>
            <person name="Schloemann M."/>
            <person name="Johnson B.D."/>
            <person name="Daniel R."/>
            <person name="Muehling M."/>
        </authorList>
    </citation>
    <scope>NUCLEOTIDE SEQUENCE [LARGE SCALE GENOMIC DNA]</scope>
    <source>
        <strain evidence="8 9">Py-F3</strain>
    </source>
</reference>
<organism evidence="8 9">
    <name type="scientific">Acidithrix ferrooxidans</name>
    <dbReference type="NCBI Taxonomy" id="1280514"/>
    <lineage>
        <taxon>Bacteria</taxon>
        <taxon>Bacillati</taxon>
        <taxon>Actinomycetota</taxon>
        <taxon>Acidimicrobiia</taxon>
        <taxon>Acidimicrobiales</taxon>
        <taxon>Acidimicrobiaceae</taxon>
        <taxon>Acidithrix</taxon>
    </lineage>
</organism>
<feature type="transmembrane region" description="Helical" evidence="7">
    <location>
        <begin position="370"/>
        <end position="397"/>
    </location>
</feature>
<evidence type="ECO:0000256" key="7">
    <source>
        <dbReference type="SAM" id="Phobius"/>
    </source>
</evidence>
<dbReference type="PIRSF" id="PIRSF006060">
    <property type="entry name" value="AA_transporter"/>
    <property type="match status" value="1"/>
</dbReference>
<evidence type="ECO:0000256" key="1">
    <source>
        <dbReference type="ARBA" id="ARBA00004651"/>
    </source>
</evidence>
<sequence>MPQDKTRAPASSISPKNQDAPISQGLNQSLHMRDLIALSVSSVGPLFSIAATGGVMAANAGLWTLPSVALIAIPFIVAAFVFRLLNRHFPHAGASYHWSARVLGIRASRYQAWILIIAYFTSIPPIIIPAATYTLNLLFPSYSPSPLAELGMSLFWSSFALVPLLRGARPTAKLTQVFLAIELISVAVIATIAIARWHSISVPIHFGSPPIGGMIVTAVIAATILDGWEIDSYASEESVAPKADPGKGGIIGAIMALGFYALIYPLMFGETPLHLLAGATNPMAVWGHRLVPGAPWLILLPVLASTAGGLWLTSFILIRALYAMGREGLVPPSFSTLNKNQAPSVATIVVVGASFAITALQILFSSLSSFFGLVLSAAGFFLVAEFFLDSLTASVFLGRIHRSESLEENQPHRHRLLLLLSCLACLSFFAFMVGFVIYGPSAIGSSIDYVIFALLGGGFVFSFFAKRHKNIVIFHGDSEPDKSGDQSRKYPDKEEEVSVSLHSLGDIE</sequence>
<feature type="transmembrane region" description="Helical" evidence="7">
    <location>
        <begin position="210"/>
        <end position="228"/>
    </location>
</feature>
<comment type="caution">
    <text evidence="8">The sequence shown here is derived from an EMBL/GenBank/DDBJ whole genome shotgun (WGS) entry which is preliminary data.</text>
</comment>
<feature type="transmembrane region" description="Helical" evidence="7">
    <location>
        <begin position="296"/>
        <end position="322"/>
    </location>
</feature>
<keyword evidence="4 7" id="KW-1133">Transmembrane helix</keyword>
<dbReference type="GO" id="GO:0005886">
    <property type="term" value="C:plasma membrane"/>
    <property type="evidence" value="ECO:0007669"/>
    <property type="project" value="UniProtKB-SubCell"/>
</dbReference>
<feature type="transmembrane region" description="Helical" evidence="7">
    <location>
        <begin position="35"/>
        <end position="57"/>
    </location>
</feature>
<evidence type="ECO:0000256" key="2">
    <source>
        <dbReference type="ARBA" id="ARBA00022475"/>
    </source>
</evidence>
<accession>A0A0D8HJ03</accession>
<feature type="transmembrane region" description="Helical" evidence="7">
    <location>
        <begin position="249"/>
        <end position="267"/>
    </location>
</feature>
<evidence type="ECO:0000256" key="6">
    <source>
        <dbReference type="SAM" id="MobiDB-lite"/>
    </source>
</evidence>
<dbReference type="PATRIC" id="fig|1280514.3.peg.1551"/>
<dbReference type="InterPro" id="IPR002293">
    <property type="entry name" value="AA/rel_permease1"/>
</dbReference>
<proteinExistence type="predicted"/>